<evidence type="ECO:0000256" key="3">
    <source>
        <dbReference type="ARBA" id="ARBA00023125"/>
    </source>
</evidence>
<reference evidence="7 8" key="1">
    <citation type="submission" date="2022-06" db="EMBL/GenBank/DDBJ databases">
        <title>Genomic Encyclopedia of Archaeal and Bacterial Type Strains, Phase II (KMG-II): from individual species to whole genera.</title>
        <authorList>
            <person name="Goeker M."/>
        </authorList>
    </citation>
    <scope>NUCLEOTIDE SEQUENCE [LARGE SCALE GENOMIC DNA]</scope>
    <source>
        <strain evidence="7 8">DSM 44693</strain>
    </source>
</reference>
<dbReference type="Pfam" id="PF00126">
    <property type="entry name" value="HTH_1"/>
    <property type="match status" value="1"/>
</dbReference>
<dbReference type="Pfam" id="PF03466">
    <property type="entry name" value="LysR_substrate"/>
    <property type="match status" value="1"/>
</dbReference>
<keyword evidence="4" id="KW-0010">Activator</keyword>
<dbReference type="GO" id="GO:0003677">
    <property type="term" value="F:DNA binding"/>
    <property type="evidence" value="ECO:0007669"/>
    <property type="project" value="UniProtKB-KW"/>
</dbReference>
<evidence type="ECO:0000313" key="7">
    <source>
        <dbReference type="EMBL" id="MCP2174934.1"/>
    </source>
</evidence>
<evidence type="ECO:0000313" key="8">
    <source>
        <dbReference type="Proteomes" id="UP001206895"/>
    </source>
</evidence>
<organism evidence="7 8">
    <name type="scientific">Williamsia maris</name>
    <dbReference type="NCBI Taxonomy" id="72806"/>
    <lineage>
        <taxon>Bacteria</taxon>
        <taxon>Bacillati</taxon>
        <taxon>Actinomycetota</taxon>
        <taxon>Actinomycetes</taxon>
        <taxon>Mycobacteriales</taxon>
        <taxon>Nocardiaceae</taxon>
        <taxon>Williamsia</taxon>
    </lineage>
</organism>
<evidence type="ECO:0000256" key="5">
    <source>
        <dbReference type="ARBA" id="ARBA00023163"/>
    </source>
</evidence>
<dbReference type="PANTHER" id="PTHR30346:SF29">
    <property type="entry name" value="LYSR SUBSTRATE-BINDING"/>
    <property type="match status" value="1"/>
</dbReference>
<name>A0ABT1H9P2_9NOCA</name>
<proteinExistence type="inferred from homology"/>
<keyword evidence="8" id="KW-1185">Reference proteome</keyword>
<gene>
    <name evidence="7" type="ORF">LX13_000741</name>
</gene>
<dbReference type="Gene3D" id="3.40.190.10">
    <property type="entry name" value="Periplasmic binding protein-like II"/>
    <property type="match status" value="2"/>
</dbReference>
<dbReference type="InterPro" id="IPR036388">
    <property type="entry name" value="WH-like_DNA-bd_sf"/>
</dbReference>
<dbReference type="InterPro" id="IPR036390">
    <property type="entry name" value="WH_DNA-bd_sf"/>
</dbReference>
<protein>
    <submittedName>
        <fullName evidence="7">DNA-binding transcriptional regulator, LysR family</fullName>
    </submittedName>
</protein>
<dbReference type="SUPFAM" id="SSF46785">
    <property type="entry name" value="Winged helix' DNA-binding domain"/>
    <property type="match status" value="1"/>
</dbReference>
<sequence length="301" mass="32812">MDVELALLRLLVEIDRTGSMTGAARSLQYTPSAVSQQVRRLESAVGTTLFERHARGVRLTDAGRIVLARASAIETNLRALSSELDDLAGARSGQLTLGVFPTFAASFLPRVIETFRSDHPGVELHIRSSRLRRLRQMLHARDVDLALAWDYPEAALVEDGLEFAELGRDPTVVLAPAGRFGDAQVDLADLADESWIVRADGHPITEVFRSACRTAGFDPQVLIEANDYMESQAMVAAGLGLSVAPVMTTWFLRDDVDAIDTNGQLPDRRVLLGAVAGRVSPAGEAMRATLQTLPWSNRRDL</sequence>
<evidence type="ECO:0000259" key="6">
    <source>
        <dbReference type="PROSITE" id="PS50931"/>
    </source>
</evidence>
<dbReference type="InterPro" id="IPR000847">
    <property type="entry name" value="LysR_HTH_N"/>
</dbReference>
<dbReference type="InterPro" id="IPR005119">
    <property type="entry name" value="LysR_subst-bd"/>
</dbReference>
<dbReference type="Gene3D" id="1.10.10.10">
    <property type="entry name" value="Winged helix-like DNA-binding domain superfamily/Winged helix DNA-binding domain"/>
    <property type="match status" value="1"/>
</dbReference>
<dbReference type="RefSeq" id="WP_253659944.1">
    <property type="nucleotide sequence ID" value="NZ_BAAAJQ010000001.1"/>
</dbReference>
<feature type="domain" description="HTH lysR-type" evidence="6">
    <location>
        <begin position="3"/>
        <end position="60"/>
    </location>
</feature>
<dbReference type="PROSITE" id="PS50931">
    <property type="entry name" value="HTH_LYSR"/>
    <property type="match status" value="1"/>
</dbReference>
<accession>A0ABT1H9P2</accession>
<evidence type="ECO:0000256" key="1">
    <source>
        <dbReference type="ARBA" id="ARBA00009437"/>
    </source>
</evidence>
<comment type="caution">
    <text evidence="7">The sequence shown here is derived from an EMBL/GenBank/DDBJ whole genome shotgun (WGS) entry which is preliminary data.</text>
</comment>
<keyword evidence="5" id="KW-0804">Transcription</keyword>
<dbReference type="SUPFAM" id="SSF53850">
    <property type="entry name" value="Periplasmic binding protein-like II"/>
    <property type="match status" value="1"/>
</dbReference>
<comment type="similarity">
    <text evidence="1">Belongs to the LysR transcriptional regulatory family.</text>
</comment>
<dbReference type="EMBL" id="JAMTCJ010000001">
    <property type="protein sequence ID" value="MCP2174934.1"/>
    <property type="molecule type" value="Genomic_DNA"/>
</dbReference>
<keyword evidence="3 7" id="KW-0238">DNA-binding</keyword>
<evidence type="ECO:0000256" key="4">
    <source>
        <dbReference type="ARBA" id="ARBA00023159"/>
    </source>
</evidence>
<dbReference type="PRINTS" id="PR00039">
    <property type="entry name" value="HTHLYSR"/>
</dbReference>
<dbReference type="PANTHER" id="PTHR30346">
    <property type="entry name" value="TRANSCRIPTIONAL DUAL REGULATOR HCAR-RELATED"/>
    <property type="match status" value="1"/>
</dbReference>
<evidence type="ECO:0000256" key="2">
    <source>
        <dbReference type="ARBA" id="ARBA00023015"/>
    </source>
</evidence>
<keyword evidence="2" id="KW-0805">Transcription regulation</keyword>
<dbReference type="Proteomes" id="UP001206895">
    <property type="component" value="Unassembled WGS sequence"/>
</dbReference>